<dbReference type="Gene3D" id="3.40.190.150">
    <property type="entry name" value="Bordetella uptake gene, domain 1"/>
    <property type="match status" value="1"/>
</dbReference>
<dbReference type="InterPro" id="IPR005064">
    <property type="entry name" value="BUG"/>
</dbReference>
<keyword evidence="3" id="KW-1185">Reference proteome</keyword>
<dbReference type="Pfam" id="PF03401">
    <property type="entry name" value="TctC"/>
    <property type="match status" value="1"/>
</dbReference>
<dbReference type="AlphaFoldDB" id="A0A1W6ZMC0"/>
<proteinExistence type="inferred from homology"/>
<dbReference type="PANTHER" id="PTHR42928:SF5">
    <property type="entry name" value="BLR1237 PROTEIN"/>
    <property type="match status" value="1"/>
</dbReference>
<dbReference type="RefSeq" id="WP_086086987.1">
    <property type="nucleotide sequence ID" value="NZ_CP021112.1"/>
</dbReference>
<name>A0A1W6ZMC0_9HYPH</name>
<dbReference type="OrthoDB" id="8444287at2"/>
<evidence type="ECO:0000313" key="2">
    <source>
        <dbReference type="EMBL" id="ARP98563.1"/>
    </source>
</evidence>
<dbReference type="Proteomes" id="UP000194137">
    <property type="component" value="Chromosome"/>
</dbReference>
<protein>
    <submittedName>
        <fullName evidence="2">Uncharacterized protein</fullName>
    </submittedName>
</protein>
<dbReference type="PIRSF" id="PIRSF017082">
    <property type="entry name" value="YflP"/>
    <property type="match status" value="1"/>
</dbReference>
<dbReference type="CDD" id="cd07012">
    <property type="entry name" value="PBP2_Bug_TTT"/>
    <property type="match status" value="1"/>
</dbReference>
<evidence type="ECO:0000313" key="3">
    <source>
        <dbReference type="Proteomes" id="UP000194137"/>
    </source>
</evidence>
<sequence length="327" mass="34892">MRAACARFVAAFCALTFAALAPSGATAQPADNGIIKIVVGSVAGGILDPYARIVGDHMSKTLGRTIIIENKPGAGGILSTQYVVDQPADGTMMWVGTQAMTEINPVIYKNLRWTIDDLVPIVKGVEAPLVLATHPSVPAKNLKELVAWVKANPGKLGYASFSPGTPSAFLGHQLNTRFGLDLNHIVYKGSGPQTNDMVAGHALLGFMQLGNAMPFIKSGKLNAIAVTSPQRTRFLPDVPTFAELGYDDFTAMVWFGLLVKKGTPQPAIEAFIDAAKKAHADPDVKSKFDVQGMEAVGATGPEKLMADIKTQMERWRKIADETGFKAD</sequence>
<reference evidence="2 3" key="1">
    <citation type="submission" date="2017-05" db="EMBL/GenBank/DDBJ databases">
        <title>Full genome sequence of Pseudorhodoplanes sinuspersici.</title>
        <authorList>
            <person name="Dastgheib S.M.M."/>
            <person name="Shavandi M."/>
            <person name="Tirandaz H."/>
        </authorList>
    </citation>
    <scope>NUCLEOTIDE SEQUENCE [LARGE SCALE GENOMIC DNA]</scope>
    <source>
        <strain evidence="2 3">RIPI110</strain>
    </source>
</reference>
<dbReference type="SUPFAM" id="SSF53850">
    <property type="entry name" value="Periplasmic binding protein-like II"/>
    <property type="match status" value="1"/>
</dbReference>
<comment type="similarity">
    <text evidence="1">Belongs to the UPF0065 (bug) family.</text>
</comment>
<dbReference type="PANTHER" id="PTHR42928">
    <property type="entry name" value="TRICARBOXYLATE-BINDING PROTEIN"/>
    <property type="match status" value="1"/>
</dbReference>
<accession>A0A1W6ZMC0</accession>
<evidence type="ECO:0000256" key="1">
    <source>
        <dbReference type="ARBA" id="ARBA00006987"/>
    </source>
</evidence>
<dbReference type="KEGG" id="psin:CAK95_05300"/>
<organism evidence="2 3">
    <name type="scientific">Pseudorhodoplanes sinuspersici</name>
    <dbReference type="NCBI Taxonomy" id="1235591"/>
    <lineage>
        <taxon>Bacteria</taxon>
        <taxon>Pseudomonadati</taxon>
        <taxon>Pseudomonadota</taxon>
        <taxon>Alphaproteobacteria</taxon>
        <taxon>Hyphomicrobiales</taxon>
        <taxon>Pseudorhodoplanes</taxon>
    </lineage>
</organism>
<dbReference type="Gene3D" id="3.40.190.10">
    <property type="entry name" value="Periplasmic binding protein-like II"/>
    <property type="match status" value="1"/>
</dbReference>
<dbReference type="InterPro" id="IPR042100">
    <property type="entry name" value="Bug_dom1"/>
</dbReference>
<gene>
    <name evidence="2" type="ORF">CAK95_05300</name>
</gene>
<dbReference type="EMBL" id="CP021112">
    <property type="protein sequence ID" value="ARP98563.1"/>
    <property type="molecule type" value="Genomic_DNA"/>
</dbReference>
<dbReference type="STRING" id="1235591.CAK95_05300"/>